<evidence type="ECO:0000259" key="4">
    <source>
        <dbReference type="PROSITE" id="PS51063"/>
    </source>
</evidence>
<keyword evidence="1" id="KW-0805">Transcription regulation</keyword>
<gene>
    <name evidence="5" type="ORF">H7313_03975</name>
</gene>
<dbReference type="InterPro" id="IPR014710">
    <property type="entry name" value="RmlC-like_jellyroll"/>
</dbReference>
<keyword evidence="2" id="KW-0238">DNA-binding</keyword>
<organism evidence="5 6">
    <name type="scientific">Gordonibacter massiliensis</name>
    <name type="common">ex Traore et al. 2017</name>
    <dbReference type="NCBI Taxonomy" id="1841863"/>
    <lineage>
        <taxon>Bacteria</taxon>
        <taxon>Bacillati</taxon>
        <taxon>Actinomycetota</taxon>
        <taxon>Coriobacteriia</taxon>
        <taxon>Eggerthellales</taxon>
        <taxon>Eggerthellaceae</taxon>
        <taxon>Gordonibacter</taxon>
    </lineage>
</organism>
<dbReference type="Proteomes" id="UP000587396">
    <property type="component" value="Unassembled WGS sequence"/>
</dbReference>
<evidence type="ECO:0000256" key="1">
    <source>
        <dbReference type="ARBA" id="ARBA00023015"/>
    </source>
</evidence>
<protein>
    <submittedName>
        <fullName evidence="5">Crp/Fnr family transcriptional regulator</fullName>
    </submittedName>
</protein>
<evidence type="ECO:0000256" key="3">
    <source>
        <dbReference type="ARBA" id="ARBA00023163"/>
    </source>
</evidence>
<dbReference type="SMART" id="SM00419">
    <property type="entry name" value="HTH_CRP"/>
    <property type="match status" value="1"/>
</dbReference>
<dbReference type="InterPro" id="IPR012318">
    <property type="entry name" value="HTH_CRP"/>
</dbReference>
<proteinExistence type="predicted"/>
<dbReference type="EMBL" id="JACMSE010000002">
    <property type="protein sequence ID" value="MBC2888509.1"/>
    <property type="molecule type" value="Genomic_DNA"/>
</dbReference>
<dbReference type="SUPFAM" id="SSF46785">
    <property type="entry name" value="Winged helix' DNA-binding domain"/>
    <property type="match status" value="1"/>
</dbReference>
<dbReference type="SUPFAM" id="SSF51206">
    <property type="entry name" value="cAMP-binding domain-like"/>
    <property type="match status" value="1"/>
</dbReference>
<dbReference type="PROSITE" id="PS51063">
    <property type="entry name" value="HTH_CRP_2"/>
    <property type="match status" value="1"/>
</dbReference>
<dbReference type="InterPro" id="IPR000595">
    <property type="entry name" value="cNMP-bd_dom"/>
</dbReference>
<dbReference type="GO" id="GO:0003677">
    <property type="term" value="F:DNA binding"/>
    <property type="evidence" value="ECO:0007669"/>
    <property type="project" value="UniProtKB-KW"/>
</dbReference>
<comment type="caution">
    <text evidence="5">The sequence shown here is derived from an EMBL/GenBank/DDBJ whole genome shotgun (WGS) entry which is preliminary data.</text>
</comment>
<evidence type="ECO:0000313" key="5">
    <source>
        <dbReference type="EMBL" id="MBC2888509.1"/>
    </source>
</evidence>
<evidence type="ECO:0000313" key="6">
    <source>
        <dbReference type="Proteomes" id="UP000587396"/>
    </source>
</evidence>
<dbReference type="AlphaFoldDB" id="A0A842JGW3"/>
<dbReference type="Pfam" id="PF13545">
    <property type="entry name" value="HTH_Crp_2"/>
    <property type="match status" value="1"/>
</dbReference>
<name>A0A842JGW3_9ACTN</name>
<dbReference type="GO" id="GO:0006355">
    <property type="term" value="P:regulation of DNA-templated transcription"/>
    <property type="evidence" value="ECO:0007669"/>
    <property type="project" value="InterPro"/>
</dbReference>
<dbReference type="InterPro" id="IPR036390">
    <property type="entry name" value="WH_DNA-bd_sf"/>
</dbReference>
<sequence length="233" mass="26165">MPNISNEAFSLDGVELPSDFPYRAYVMEPHWERLVGLGDEVVLERGEQLHAERDARFCYLVLDGMVGSSNPAPAGSPQHGAFFLRGSLFLESNALSGLPSDTVFTALERTTLMRIGRERMKAAMMADGDVFDLVICSLAHKFFSANERLRETERYDVRMRVYLMLLGFAKDCDEPLGDDWYRITFKLTQQMIGDMLGANRVTVNTAVRNLADEGVVDKRDGSYLVRDPKGLIV</sequence>
<dbReference type="InterPro" id="IPR018490">
    <property type="entry name" value="cNMP-bd_dom_sf"/>
</dbReference>
<evidence type="ECO:0000256" key="2">
    <source>
        <dbReference type="ARBA" id="ARBA00023125"/>
    </source>
</evidence>
<accession>A0A842JGW3</accession>
<keyword evidence="3" id="KW-0804">Transcription</keyword>
<dbReference type="Gene3D" id="2.60.120.10">
    <property type="entry name" value="Jelly Rolls"/>
    <property type="match status" value="1"/>
</dbReference>
<reference evidence="5 6" key="1">
    <citation type="submission" date="2020-08" db="EMBL/GenBank/DDBJ databases">
        <authorList>
            <person name="Liu C."/>
            <person name="Sun Q."/>
        </authorList>
    </citation>
    <scope>NUCLEOTIDE SEQUENCE [LARGE SCALE GENOMIC DNA]</scope>
    <source>
        <strain evidence="5 6">N22</strain>
    </source>
</reference>
<dbReference type="RefSeq" id="WP_185904482.1">
    <property type="nucleotide sequence ID" value="NZ_JACMSE010000002.1"/>
</dbReference>
<feature type="domain" description="HTH crp-type" evidence="4">
    <location>
        <begin position="155"/>
        <end position="229"/>
    </location>
</feature>
<dbReference type="Pfam" id="PF00027">
    <property type="entry name" value="cNMP_binding"/>
    <property type="match status" value="1"/>
</dbReference>
<keyword evidence="6" id="KW-1185">Reference proteome</keyword>
<dbReference type="CDD" id="cd00038">
    <property type="entry name" value="CAP_ED"/>
    <property type="match status" value="1"/>
</dbReference>